<dbReference type="EMBL" id="CDMZ01004795">
    <property type="protein sequence ID" value="CEM50932.1"/>
    <property type="molecule type" value="Genomic_DNA"/>
</dbReference>
<dbReference type="PANTHER" id="PTHR30069:SF40">
    <property type="entry name" value="TONB-DEPENDENT RECEPTOR NMB0964-RELATED"/>
    <property type="match status" value="1"/>
</dbReference>
<feature type="domain" description="TonB-dependent receptor plug" evidence="10">
    <location>
        <begin position="83"/>
        <end position="187"/>
    </location>
</feature>
<dbReference type="PANTHER" id="PTHR30069">
    <property type="entry name" value="TONB-DEPENDENT OUTER MEMBRANE RECEPTOR"/>
    <property type="match status" value="1"/>
</dbReference>
<keyword evidence="4" id="KW-0798">TonB box</keyword>
<dbReference type="Pfam" id="PF07715">
    <property type="entry name" value="Plug"/>
    <property type="match status" value="1"/>
</dbReference>
<dbReference type="GO" id="GO:0044718">
    <property type="term" value="P:siderophore transmembrane transport"/>
    <property type="evidence" value="ECO:0007669"/>
    <property type="project" value="TreeGrafter"/>
</dbReference>
<evidence type="ECO:0000256" key="1">
    <source>
        <dbReference type="ARBA" id="ARBA00004571"/>
    </source>
</evidence>
<dbReference type="InterPro" id="IPR000531">
    <property type="entry name" value="Beta-barrel_TonB"/>
</dbReference>
<evidence type="ECO:0000259" key="9">
    <source>
        <dbReference type="Pfam" id="PF00593"/>
    </source>
</evidence>
<name>A0A0G4I244_9ALVE</name>
<keyword evidence="3" id="KW-0812">Transmembrane</keyword>
<keyword evidence="8" id="KW-0732">Signal</keyword>
<feature type="region of interest" description="Disordered" evidence="7">
    <location>
        <begin position="331"/>
        <end position="376"/>
    </location>
</feature>
<feature type="domain" description="TonB-dependent receptor-like beta-barrel" evidence="9">
    <location>
        <begin position="432"/>
        <end position="760"/>
    </location>
</feature>
<evidence type="ECO:0000313" key="11">
    <source>
        <dbReference type="EMBL" id="CEM50932.1"/>
    </source>
</evidence>
<comment type="subcellular location">
    <subcellularLocation>
        <location evidence="1">Cell outer membrane</location>
        <topology evidence="1">Multi-pass membrane protein</topology>
    </subcellularLocation>
</comment>
<accession>A0A0G4I244</accession>
<evidence type="ECO:0000256" key="5">
    <source>
        <dbReference type="ARBA" id="ARBA00023136"/>
    </source>
</evidence>
<keyword evidence="6" id="KW-0998">Cell outer membrane</keyword>
<feature type="region of interest" description="Disordered" evidence="7">
    <location>
        <begin position="255"/>
        <end position="299"/>
    </location>
</feature>
<dbReference type="Pfam" id="PF00593">
    <property type="entry name" value="TonB_dep_Rec_b-barrel"/>
    <property type="match status" value="1"/>
</dbReference>
<dbReference type="GO" id="GO:0015344">
    <property type="term" value="F:siderophore uptake transmembrane transporter activity"/>
    <property type="evidence" value="ECO:0007669"/>
    <property type="project" value="TreeGrafter"/>
</dbReference>
<reference evidence="11" key="1">
    <citation type="submission" date="2014-11" db="EMBL/GenBank/DDBJ databases">
        <authorList>
            <person name="Otto D Thomas"/>
            <person name="Naeem Raeece"/>
        </authorList>
    </citation>
    <scope>NUCLEOTIDE SEQUENCE</scope>
</reference>
<dbReference type="AlphaFoldDB" id="A0A0G4I244"/>
<feature type="compositionally biased region" description="Basic and acidic residues" evidence="7">
    <location>
        <begin position="337"/>
        <end position="376"/>
    </location>
</feature>
<sequence length="797" mass="86106">MIQVPRVLLVLALLLGQLAAVMHLAHDLDADGHDTASCEHCVQAATVLGGALPAAHADEASADTATELGDVIVTAKPLRQTADEVVQSTDVLAGEALERERSGTIGDVLETQPGIANASFGPGVGRPIIRGQGGPRVQILQNGIASMDASALSPDHAVSIDPLGADQVEVIRGPATLLYGGGSSGGVVNIVDDRLPDTVVPGFRATADLSYGDNADERQAALRARYGLAGVQFGAHYSRREAGNFDIPGRAERFDEHEHEEEHTHEGEHEEAMHTEAHDAHADHDEHGEANGRGVLPNSSLKAESFGGSIAWAGERGMIGAAVSRFTTNYGVPGHGHGHDEEHGETHGEEHDHEEAEAHEEEGHSHEEEGHSHEDVRIDLEQTRTDLRGLLYDPFPSFVRLEGRVGINDYTHAEVEPSGEIGTTFDVQAVRARVLAEHQPIGNWAGVIGTQFVDRDFEAVGEEAYVPPVTTREMGLFIVEGFRFGDGHRLELGARFDATDHEPEGNLRAQDFGTYTLSAGVNYMLADHLHLRGNVQRSQRAPAAEELYADGAHIATSTFERGDIDLDPETANSLDLALLRDAGRWTWSLSAFYNRIDDYIFLREVDAGLNADGSGAGSTDGEADFVNEEGEFDADGELLLVDYAQENAVFFGAEIESRFHFLKQGERHLNVGGFADLVRGELRDSNDHLPRVTPPRIGVDISGGLAGFSARLGYIRVTEQDRTAPLESVTPAYNELRADLRYTLATASGPLSFYLRARNLLDDTQREATSVLKDVAPAPGRSLFVGLRMEFDPARAL</sequence>
<dbReference type="Gene3D" id="2.40.170.20">
    <property type="entry name" value="TonB-dependent receptor, beta-barrel domain"/>
    <property type="match status" value="1"/>
</dbReference>
<evidence type="ECO:0000256" key="8">
    <source>
        <dbReference type="SAM" id="SignalP"/>
    </source>
</evidence>
<feature type="compositionally biased region" description="Basic and acidic residues" evidence="7">
    <location>
        <begin position="255"/>
        <end position="290"/>
    </location>
</feature>
<dbReference type="VEuPathDB" id="CryptoDB:Cvel_34917"/>
<dbReference type="InterPro" id="IPR039426">
    <property type="entry name" value="TonB-dep_rcpt-like"/>
</dbReference>
<dbReference type="PROSITE" id="PS52016">
    <property type="entry name" value="TONB_DEPENDENT_REC_3"/>
    <property type="match status" value="1"/>
</dbReference>
<keyword evidence="2" id="KW-0813">Transport</keyword>
<keyword evidence="5" id="KW-0472">Membrane</keyword>
<evidence type="ECO:0000256" key="2">
    <source>
        <dbReference type="ARBA" id="ARBA00022448"/>
    </source>
</evidence>
<evidence type="ECO:0000256" key="3">
    <source>
        <dbReference type="ARBA" id="ARBA00022692"/>
    </source>
</evidence>
<evidence type="ECO:0000256" key="6">
    <source>
        <dbReference type="ARBA" id="ARBA00023237"/>
    </source>
</evidence>
<feature type="signal peptide" evidence="8">
    <location>
        <begin position="1"/>
        <end position="20"/>
    </location>
</feature>
<evidence type="ECO:0000256" key="4">
    <source>
        <dbReference type="ARBA" id="ARBA00023077"/>
    </source>
</evidence>
<evidence type="ECO:0008006" key="12">
    <source>
        <dbReference type="Google" id="ProtNLM"/>
    </source>
</evidence>
<dbReference type="SUPFAM" id="SSF56935">
    <property type="entry name" value="Porins"/>
    <property type="match status" value="1"/>
</dbReference>
<dbReference type="Gene3D" id="2.170.130.10">
    <property type="entry name" value="TonB-dependent receptor, plug domain"/>
    <property type="match status" value="1"/>
</dbReference>
<organism evidence="11">
    <name type="scientific">Chromera velia CCMP2878</name>
    <dbReference type="NCBI Taxonomy" id="1169474"/>
    <lineage>
        <taxon>Eukaryota</taxon>
        <taxon>Sar</taxon>
        <taxon>Alveolata</taxon>
        <taxon>Colpodellida</taxon>
        <taxon>Chromeraceae</taxon>
        <taxon>Chromera</taxon>
    </lineage>
</organism>
<dbReference type="InterPro" id="IPR037066">
    <property type="entry name" value="Plug_dom_sf"/>
</dbReference>
<protein>
    <recommendedName>
        <fullName evidence="12">TonB-dependent receptor plug domain-containing protein</fullName>
    </recommendedName>
</protein>
<evidence type="ECO:0000259" key="10">
    <source>
        <dbReference type="Pfam" id="PF07715"/>
    </source>
</evidence>
<gene>
    <name evidence="11" type="ORF">Cvel_34917</name>
</gene>
<dbReference type="InterPro" id="IPR012910">
    <property type="entry name" value="Plug_dom"/>
</dbReference>
<evidence type="ECO:0000256" key="7">
    <source>
        <dbReference type="SAM" id="MobiDB-lite"/>
    </source>
</evidence>
<dbReference type="InterPro" id="IPR036942">
    <property type="entry name" value="Beta-barrel_TonB_sf"/>
</dbReference>
<feature type="chain" id="PRO_5005192225" description="TonB-dependent receptor plug domain-containing protein" evidence="8">
    <location>
        <begin position="21"/>
        <end position="797"/>
    </location>
</feature>
<proteinExistence type="predicted"/>